<evidence type="ECO:0000256" key="6">
    <source>
        <dbReference type="ARBA" id="ARBA00022989"/>
    </source>
</evidence>
<evidence type="ECO:0000256" key="5">
    <source>
        <dbReference type="ARBA" id="ARBA00022833"/>
    </source>
</evidence>
<dbReference type="OrthoDB" id="9787346at2"/>
<evidence type="ECO:0000256" key="3">
    <source>
        <dbReference type="ARBA" id="ARBA00022475"/>
    </source>
</evidence>
<accession>A0A2R4XIE9</accession>
<keyword evidence="3" id="KW-1003">Cell membrane</keyword>
<dbReference type="AlphaFoldDB" id="A0A2R4XIE9"/>
<keyword evidence="7 8" id="KW-0472">Membrane</keyword>
<evidence type="ECO:0000256" key="4">
    <source>
        <dbReference type="ARBA" id="ARBA00022692"/>
    </source>
</evidence>
<keyword evidence="4 8" id="KW-0812">Transmembrane</keyword>
<dbReference type="RefSeq" id="WP_108621009.1">
    <property type="nucleotide sequence ID" value="NZ_CP028901.1"/>
</dbReference>
<evidence type="ECO:0000256" key="7">
    <source>
        <dbReference type="ARBA" id="ARBA00023136"/>
    </source>
</evidence>
<organism evidence="9 10">
    <name type="scientific">Orrella marina</name>
    <dbReference type="NCBI Taxonomy" id="2163011"/>
    <lineage>
        <taxon>Bacteria</taxon>
        <taxon>Pseudomonadati</taxon>
        <taxon>Pseudomonadota</taxon>
        <taxon>Betaproteobacteria</taxon>
        <taxon>Burkholderiales</taxon>
        <taxon>Alcaligenaceae</taxon>
        <taxon>Orrella</taxon>
    </lineage>
</organism>
<comment type="similarity">
    <text evidence="2">Belongs to the ZIP transporter (TC 2.A.5) family.</text>
</comment>
<dbReference type="GO" id="GO:0005886">
    <property type="term" value="C:plasma membrane"/>
    <property type="evidence" value="ECO:0007669"/>
    <property type="project" value="UniProtKB-SubCell"/>
</dbReference>
<feature type="transmembrane region" description="Helical" evidence="8">
    <location>
        <begin position="165"/>
        <end position="188"/>
    </location>
</feature>
<feature type="transmembrane region" description="Helical" evidence="8">
    <location>
        <begin position="288"/>
        <end position="306"/>
    </location>
</feature>
<feature type="transmembrane region" description="Helical" evidence="8">
    <location>
        <begin position="227"/>
        <end position="248"/>
    </location>
</feature>
<dbReference type="GO" id="GO:0005385">
    <property type="term" value="F:zinc ion transmembrane transporter activity"/>
    <property type="evidence" value="ECO:0007669"/>
    <property type="project" value="TreeGrafter"/>
</dbReference>
<keyword evidence="6 8" id="KW-1133">Transmembrane helix</keyword>
<evidence type="ECO:0000313" key="9">
    <source>
        <dbReference type="EMBL" id="AWB33580.1"/>
    </source>
</evidence>
<dbReference type="KEGG" id="boz:DBV39_07520"/>
<keyword evidence="5" id="KW-0862">Zinc</keyword>
<dbReference type="PANTHER" id="PTHR11040:SF211">
    <property type="entry name" value="ZINC TRANSPORTER ZIP11"/>
    <property type="match status" value="1"/>
</dbReference>
<reference evidence="9 10" key="1">
    <citation type="submission" date="2018-04" db="EMBL/GenBank/DDBJ databases">
        <title>Bordetella sp. HZ20 isolated from seawater.</title>
        <authorList>
            <person name="Sun C."/>
        </authorList>
    </citation>
    <scope>NUCLEOTIDE SEQUENCE [LARGE SCALE GENOMIC DNA]</scope>
    <source>
        <strain evidence="9 10">HZ20</strain>
    </source>
</reference>
<evidence type="ECO:0000256" key="1">
    <source>
        <dbReference type="ARBA" id="ARBA00004651"/>
    </source>
</evidence>
<feature type="transmembrane region" description="Helical" evidence="8">
    <location>
        <begin position="25"/>
        <end position="42"/>
    </location>
</feature>
<dbReference type="PANTHER" id="PTHR11040">
    <property type="entry name" value="ZINC/IRON TRANSPORTER"/>
    <property type="match status" value="1"/>
</dbReference>
<protein>
    <recommendedName>
        <fullName evidence="11">ZIP family metal transporter</fullName>
    </recommendedName>
</protein>
<feature type="transmembrane region" description="Helical" evidence="8">
    <location>
        <begin position="254"/>
        <end position="276"/>
    </location>
</feature>
<sequence length="307" mass="31299">MSNRTASVRWPEQLRHHARSHTKSLAGLGVAIIGLIWLWSLAFGNPSELGSTAITLALLGGGAGFASTALGAAPALLMNNLNARTEDVMLGTAAGMMLAAASFSLILPGLEAGAVLTDSAIMGAGLVVVGMAAGVLLMLGLDAFTPHEHFKTGPCGPGHERCARVWLFVFAIALHNLPEGMAVGFGFSKGDITVGLPLALAISLQNLPEGLAVAMSLRSIGMRPLHALLVTAATGLLEPVGALIGVSLVGGSALAYPVGLGLAAGAMLFVVSHEVIPETHRNNHQTPATIGLMVGFAVMMVLDSILG</sequence>
<feature type="transmembrane region" description="Helical" evidence="8">
    <location>
        <begin position="194"/>
        <end position="215"/>
    </location>
</feature>
<evidence type="ECO:0000256" key="8">
    <source>
        <dbReference type="SAM" id="Phobius"/>
    </source>
</evidence>
<feature type="transmembrane region" description="Helical" evidence="8">
    <location>
        <begin position="119"/>
        <end position="144"/>
    </location>
</feature>
<feature type="transmembrane region" description="Helical" evidence="8">
    <location>
        <begin position="54"/>
        <end position="76"/>
    </location>
</feature>
<evidence type="ECO:0000256" key="2">
    <source>
        <dbReference type="ARBA" id="ARBA00006939"/>
    </source>
</evidence>
<dbReference type="Proteomes" id="UP000244571">
    <property type="component" value="Chromosome"/>
</dbReference>
<gene>
    <name evidence="9" type="ORF">DBV39_07520</name>
</gene>
<evidence type="ECO:0000313" key="10">
    <source>
        <dbReference type="Proteomes" id="UP000244571"/>
    </source>
</evidence>
<dbReference type="EMBL" id="CP028901">
    <property type="protein sequence ID" value="AWB33580.1"/>
    <property type="molecule type" value="Genomic_DNA"/>
</dbReference>
<name>A0A2R4XIE9_9BURK</name>
<keyword evidence="10" id="KW-1185">Reference proteome</keyword>
<evidence type="ECO:0008006" key="11">
    <source>
        <dbReference type="Google" id="ProtNLM"/>
    </source>
</evidence>
<dbReference type="Pfam" id="PF02535">
    <property type="entry name" value="Zip"/>
    <property type="match status" value="1"/>
</dbReference>
<comment type="subcellular location">
    <subcellularLocation>
        <location evidence="1">Cell membrane</location>
        <topology evidence="1">Multi-pass membrane protein</topology>
    </subcellularLocation>
</comment>
<dbReference type="InterPro" id="IPR003689">
    <property type="entry name" value="ZIP"/>
</dbReference>
<proteinExistence type="inferred from homology"/>
<feature type="transmembrane region" description="Helical" evidence="8">
    <location>
        <begin position="88"/>
        <end position="107"/>
    </location>
</feature>